<keyword evidence="1" id="KW-0472">Membrane</keyword>
<protein>
    <recommendedName>
        <fullName evidence="3">Prepilin-type N-terminal cleavage/methylation domain-containing protein</fullName>
    </recommendedName>
</protein>
<evidence type="ECO:0000256" key="1">
    <source>
        <dbReference type="SAM" id="Phobius"/>
    </source>
</evidence>
<keyword evidence="1" id="KW-1133">Transmembrane helix</keyword>
<organism evidence="2">
    <name type="scientific">marine sediment metagenome</name>
    <dbReference type="NCBI Taxonomy" id="412755"/>
    <lineage>
        <taxon>unclassified sequences</taxon>
        <taxon>metagenomes</taxon>
        <taxon>ecological metagenomes</taxon>
    </lineage>
</organism>
<name>A0A0F9D8R1_9ZZZZ</name>
<proteinExistence type="predicted"/>
<keyword evidence="1" id="KW-0812">Transmembrane</keyword>
<evidence type="ECO:0000313" key="2">
    <source>
        <dbReference type="EMBL" id="KKL08473.1"/>
    </source>
</evidence>
<dbReference type="PROSITE" id="PS00409">
    <property type="entry name" value="PROKAR_NTER_METHYL"/>
    <property type="match status" value="1"/>
</dbReference>
<accession>A0A0F9D8R1</accession>
<evidence type="ECO:0008006" key="3">
    <source>
        <dbReference type="Google" id="ProtNLM"/>
    </source>
</evidence>
<feature type="transmembrane region" description="Helical" evidence="1">
    <location>
        <begin position="12"/>
        <end position="38"/>
    </location>
</feature>
<dbReference type="InterPro" id="IPR012902">
    <property type="entry name" value="N_methyl_site"/>
</dbReference>
<gene>
    <name evidence="2" type="ORF">LCGC14_2575500</name>
</gene>
<comment type="caution">
    <text evidence="2">The sequence shown here is derived from an EMBL/GenBank/DDBJ whole genome shotgun (WGS) entry which is preliminary data.</text>
</comment>
<dbReference type="EMBL" id="LAZR01042863">
    <property type="protein sequence ID" value="KKL08473.1"/>
    <property type="molecule type" value="Genomic_DNA"/>
</dbReference>
<dbReference type="Pfam" id="PF07963">
    <property type="entry name" value="N_methyl"/>
    <property type="match status" value="1"/>
</dbReference>
<reference evidence="2" key="1">
    <citation type="journal article" date="2015" name="Nature">
        <title>Complex archaea that bridge the gap between prokaryotes and eukaryotes.</title>
        <authorList>
            <person name="Spang A."/>
            <person name="Saw J.H."/>
            <person name="Jorgensen S.L."/>
            <person name="Zaremba-Niedzwiedzka K."/>
            <person name="Martijn J."/>
            <person name="Lind A.E."/>
            <person name="van Eijk R."/>
            <person name="Schleper C."/>
            <person name="Guy L."/>
            <person name="Ettema T.J."/>
        </authorList>
    </citation>
    <scope>NUCLEOTIDE SEQUENCE</scope>
</reference>
<dbReference type="AlphaFoldDB" id="A0A0F9D8R1"/>
<sequence length="163" mass="17589">MLNRRTDRNAGFTLLEMLIAAMLSIGLAMITAQFWTYFSRQLNDLSARTRVAQELRFAVDSVARDMGPAVGATPVGQDSVLVCKDGGDANGLPEGGEPDSLIMYSLVDGQLVREDQASGVEIVIADNVSSFAVEDVGVSVLRMTIVVERGDVSRQVALLWSRP</sequence>